<dbReference type="AlphaFoldDB" id="A0A0K2TEK5"/>
<evidence type="ECO:0000256" key="1">
    <source>
        <dbReference type="SAM" id="Phobius"/>
    </source>
</evidence>
<evidence type="ECO:0000313" key="2">
    <source>
        <dbReference type="EMBL" id="CDW24300.1"/>
    </source>
</evidence>
<protein>
    <submittedName>
        <fullName evidence="2">Uncharacterized protein</fullName>
    </submittedName>
</protein>
<feature type="transmembrane region" description="Helical" evidence="1">
    <location>
        <begin position="17"/>
        <end position="36"/>
    </location>
</feature>
<reference evidence="2" key="1">
    <citation type="submission" date="2014-05" db="EMBL/GenBank/DDBJ databases">
        <authorList>
            <person name="Chronopoulou M."/>
        </authorList>
    </citation>
    <scope>NUCLEOTIDE SEQUENCE</scope>
    <source>
        <tissue evidence="2">Whole organism</tissue>
    </source>
</reference>
<keyword evidence="1" id="KW-0472">Membrane</keyword>
<accession>A0A0K2TEK5</accession>
<organism evidence="2">
    <name type="scientific">Lepeophtheirus salmonis</name>
    <name type="common">Salmon louse</name>
    <name type="synonym">Caligus salmonis</name>
    <dbReference type="NCBI Taxonomy" id="72036"/>
    <lineage>
        <taxon>Eukaryota</taxon>
        <taxon>Metazoa</taxon>
        <taxon>Ecdysozoa</taxon>
        <taxon>Arthropoda</taxon>
        <taxon>Crustacea</taxon>
        <taxon>Multicrustacea</taxon>
        <taxon>Hexanauplia</taxon>
        <taxon>Copepoda</taxon>
        <taxon>Siphonostomatoida</taxon>
        <taxon>Caligidae</taxon>
        <taxon>Lepeophtheirus</taxon>
    </lineage>
</organism>
<name>A0A0K2TEK5_LEPSM</name>
<sequence>MHFYEENDESVDSVTNIILNIVLSILAVLHVLALIVSISATKPWRFCCTNGFGAGSEEDNSVEESGFNFRFTRSNVFNVNPIYS</sequence>
<keyword evidence="1" id="KW-1133">Transmembrane helix</keyword>
<keyword evidence="1" id="KW-0812">Transmembrane</keyword>
<dbReference type="EMBL" id="HACA01006939">
    <property type="protein sequence ID" value="CDW24300.1"/>
    <property type="molecule type" value="Transcribed_RNA"/>
</dbReference>
<proteinExistence type="predicted"/>